<sequence length="376" mass="43791">MFLVIFYFSILLVSIYFFFKKPSSKTAPQCVSKQIELTEQIPLLNKEGKITQEGWSRSAIWDYKRKSIHAKWFRIKEWEYYAILSHDKQIGLSITLSDLGYAAFISLTWFDFKSSNYTQYEEIKFFTKGNLGLKEPFSDCSVEFKGKKIQIKIEPKGDYRIISLTAPKFQTKDGKTGLMGKIQLYQDPEMEYMSIATSWKDRKKFYYNNKVNNMTTAGELTIGKEIIEFTPTNDFACLDWGRGNWTYNNCWYWGSASGLVDGVPFGFNLGYGFSDRTPATENCIMYDGKVHKLDQITFHLDNKNYLKDWTFTSNNNRLNLTFKPLLDRSSDANFLLIRSKQHQVFGTFSGTVELDNGKLIEIKNFLGFAEQVYNRW</sequence>
<dbReference type="Proteomes" id="UP001150062">
    <property type="component" value="Unassembled WGS sequence"/>
</dbReference>
<evidence type="ECO:0000313" key="2">
    <source>
        <dbReference type="Proteomes" id="UP001150062"/>
    </source>
</evidence>
<comment type="caution">
    <text evidence="1">The sequence shown here is derived from an EMBL/GenBank/DDBJ whole genome shotgun (WGS) entry which is preliminary data.</text>
</comment>
<dbReference type="InterPro" id="IPR021243">
    <property type="entry name" value="DUF2804"/>
</dbReference>
<keyword evidence="2" id="KW-1185">Reference proteome</keyword>
<accession>A0ABQ8X4R7</accession>
<reference evidence="1" key="1">
    <citation type="submission" date="2022-08" db="EMBL/GenBank/DDBJ databases">
        <title>Novel sulfate-reducing endosymbionts in the free-living metamonad Anaeramoeba.</title>
        <authorList>
            <person name="Jerlstrom-Hultqvist J."/>
            <person name="Cepicka I."/>
            <person name="Gallot-Lavallee L."/>
            <person name="Salas-Leiva D."/>
            <person name="Curtis B.A."/>
            <person name="Zahonova K."/>
            <person name="Pipaliya S."/>
            <person name="Dacks J."/>
            <person name="Roger A.J."/>
        </authorList>
    </citation>
    <scope>NUCLEOTIDE SEQUENCE</scope>
    <source>
        <strain evidence="1">Schooner1</strain>
    </source>
</reference>
<evidence type="ECO:0000313" key="1">
    <source>
        <dbReference type="EMBL" id="KAJ6227514.1"/>
    </source>
</evidence>
<dbReference type="EMBL" id="JAOAOG010000334">
    <property type="protein sequence ID" value="KAJ6227514.1"/>
    <property type="molecule type" value="Genomic_DNA"/>
</dbReference>
<dbReference type="Pfam" id="PF10974">
    <property type="entry name" value="DUF2804"/>
    <property type="match status" value="1"/>
</dbReference>
<evidence type="ECO:0008006" key="3">
    <source>
        <dbReference type="Google" id="ProtNLM"/>
    </source>
</evidence>
<dbReference type="PANTHER" id="PTHR35868">
    <property type="entry name" value="DUF2804 DOMAIN-CONTAINING PROTEIN-RELATED"/>
    <property type="match status" value="1"/>
</dbReference>
<gene>
    <name evidence="1" type="ORF">M0813_09753</name>
</gene>
<protein>
    <recommendedName>
        <fullName evidence="3">DUF2804 domain-containing protein</fullName>
    </recommendedName>
</protein>
<organism evidence="1 2">
    <name type="scientific">Anaeramoeba flamelloides</name>
    <dbReference type="NCBI Taxonomy" id="1746091"/>
    <lineage>
        <taxon>Eukaryota</taxon>
        <taxon>Metamonada</taxon>
        <taxon>Anaeramoebidae</taxon>
        <taxon>Anaeramoeba</taxon>
    </lineage>
</organism>
<name>A0ABQ8X4R7_9EUKA</name>
<proteinExistence type="predicted"/>
<dbReference type="PANTHER" id="PTHR35868:SF3">
    <property type="entry name" value="DUF2804 DOMAIN-CONTAINING PROTEIN"/>
    <property type="match status" value="1"/>
</dbReference>